<dbReference type="GO" id="GO:0019284">
    <property type="term" value="P:L-methionine salvage from S-adenosylmethionine"/>
    <property type="evidence" value="ECO:0007669"/>
    <property type="project" value="TreeGrafter"/>
</dbReference>
<reference evidence="7 8" key="1">
    <citation type="submission" date="2019-03" db="EMBL/GenBank/DDBJ databases">
        <title>Metabolic potential of uncultured bacteria and archaea associated with petroleum seepage in deep-sea sediments.</title>
        <authorList>
            <person name="Dong X."/>
            <person name="Hubert C."/>
        </authorList>
    </citation>
    <scope>NUCLEOTIDE SEQUENCE [LARGE SCALE GENOMIC DNA]</scope>
    <source>
        <strain evidence="7">E44_bin18</strain>
    </source>
</reference>
<dbReference type="EC" id="3.2.2.9" evidence="2"/>
<keyword evidence="3" id="KW-0028">Amino-acid biosynthesis</keyword>
<organism evidence="7 8">
    <name type="scientific">candidate division TA06 bacterium</name>
    <dbReference type="NCBI Taxonomy" id="2250710"/>
    <lineage>
        <taxon>Bacteria</taxon>
        <taxon>Bacteria division TA06</taxon>
    </lineage>
</organism>
<evidence type="ECO:0000256" key="1">
    <source>
        <dbReference type="ARBA" id="ARBA00004945"/>
    </source>
</evidence>
<dbReference type="GO" id="GO:0008930">
    <property type="term" value="F:methylthioadenosine nucleosidase activity"/>
    <property type="evidence" value="ECO:0007669"/>
    <property type="project" value="InterPro"/>
</dbReference>
<dbReference type="PANTHER" id="PTHR46832">
    <property type="entry name" value="5'-METHYLTHIOADENOSINE/S-ADENOSYLHOMOCYSTEINE NUCLEOSIDASE"/>
    <property type="match status" value="1"/>
</dbReference>
<evidence type="ECO:0000313" key="8">
    <source>
        <dbReference type="Proteomes" id="UP000315525"/>
    </source>
</evidence>
<dbReference type="AlphaFoldDB" id="A0A523UQV6"/>
<evidence type="ECO:0000256" key="2">
    <source>
        <dbReference type="ARBA" id="ARBA00011974"/>
    </source>
</evidence>
<accession>A0A523UQV6</accession>
<keyword evidence="4 7" id="KW-0378">Hydrolase</keyword>
<dbReference type="Gene3D" id="3.40.50.1580">
    <property type="entry name" value="Nucleoside phosphorylase domain"/>
    <property type="match status" value="1"/>
</dbReference>
<dbReference type="CDD" id="cd09008">
    <property type="entry name" value="MTAN"/>
    <property type="match status" value="1"/>
</dbReference>
<proteinExistence type="predicted"/>
<dbReference type="GO" id="GO:0005829">
    <property type="term" value="C:cytosol"/>
    <property type="evidence" value="ECO:0007669"/>
    <property type="project" value="TreeGrafter"/>
</dbReference>
<protein>
    <recommendedName>
        <fullName evidence="2">adenosylhomocysteine nucleosidase</fullName>
        <ecNumber evidence="2">3.2.2.9</ecNumber>
    </recommendedName>
</protein>
<dbReference type="UniPathway" id="UPA00904">
    <property type="reaction ID" value="UER00871"/>
</dbReference>
<keyword evidence="5" id="KW-0486">Methionine biosynthesis</keyword>
<dbReference type="EMBL" id="SOJN01000104">
    <property type="protein sequence ID" value="TET44910.1"/>
    <property type="molecule type" value="Genomic_DNA"/>
</dbReference>
<sequence length="286" mass="30633">MMVRTKKLSYLAVVIIGVLSVSGCAHSIRSSPREPIGVMGALDSEIELIKEAMGQHSSTIVAGRTYYLGKIGVHRVVLVKAGVGKVNAAMVAQAMINRFGVKSVVFTGIAGGINPDLHVGDVVISNKVIQHDYGFLGKDGFHPGKIAIPDMEGGEMAVAYFEPDSHLVGVARRAASRVSFPTPDTTISLHVAGPIKVYEGCIVTGDQFIASEEKRAWLQETFDAYATEMEGGAVAQVCIINGVPFVIIRTLSDLANEDASIDIEKFFSYASHNSAMLVLEMLRLLP</sequence>
<dbReference type="PROSITE" id="PS51257">
    <property type="entry name" value="PROKAR_LIPOPROTEIN"/>
    <property type="match status" value="1"/>
</dbReference>
<evidence type="ECO:0000313" key="7">
    <source>
        <dbReference type="EMBL" id="TET44910.1"/>
    </source>
</evidence>
<gene>
    <name evidence="7" type="ORF">E3J62_09060</name>
</gene>
<dbReference type="GO" id="GO:0008782">
    <property type="term" value="F:adenosylhomocysteine nucleosidase activity"/>
    <property type="evidence" value="ECO:0007669"/>
    <property type="project" value="UniProtKB-EC"/>
</dbReference>
<dbReference type="InterPro" id="IPR000845">
    <property type="entry name" value="Nucleoside_phosphorylase_d"/>
</dbReference>
<evidence type="ECO:0000256" key="4">
    <source>
        <dbReference type="ARBA" id="ARBA00022801"/>
    </source>
</evidence>
<evidence type="ECO:0000259" key="6">
    <source>
        <dbReference type="Pfam" id="PF01048"/>
    </source>
</evidence>
<dbReference type="PANTHER" id="PTHR46832:SF1">
    <property type="entry name" value="5'-METHYLTHIOADENOSINE_S-ADENOSYLHOMOCYSTEINE NUCLEOSIDASE"/>
    <property type="match status" value="1"/>
</dbReference>
<dbReference type="GO" id="GO:0019509">
    <property type="term" value="P:L-methionine salvage from methylthioadenosine"/>
    <property type="evidence" value="ECO:0007669"/>
    <property type="project" value="UniProtKB-UniPathway"/>
</dbReference>
<dbReference type="NCBIfam" id="NF004079">
    <property type="entry name" value="PRK05584.1"/>
    <property type="match status" value="1"/>
</dbReference>
<dbReference type="InterPro" id="IPR010049">
    <property type="entry name" value="MTA_SAH_Nsdase"/>
</dbReference>
<feature type="domain" description="Nucleoside phosphorylase" evidence="6">
    <location>
        <begin position="35"/>
        <end position="283"/>
    </location>
</feature>
<dbReference type="SUPFAM" id="SSF53167">
    <property type="entry name" value="Purine and uridine phosphorylases"/>
    <property type="match status" value="1"/>
</dbReference>
<evidence type="ECO:0000256" key="5">
    <source>
        <dbReference type="ARBA" id="ARBA00023167"/>
    </source>
</evidence>
<comment type="caution">
    <text evidence="7">The sequence shown here is derived from an EMBL/GenBank/DDBJ whole genome shotgun (WGS) entry which is preliminary data.</text>
</comment>
<comment type="pathway">
    <text evidence="1">Amino-acid biosynthesis; L-methionine biosynthesis via salvage pathway; S-methyl-5-thio-alpha-D-ribose 1-phosphate from S-methyl-5'-thioadenosine (hydrolase route): step 1/2.</text>
</comment>
<dbReference type="GO" id="GO:0009164">
    <property type="term" value="P:nucleoside catabolic process"/>
    <property type="evidence" value="ECO:0007669"/>
    <property type="project" value="InterPro"/>
</dbReference>
<dbReference type="Proteomes" id="UP000315525">
    <property type="component" value="Unassembled WGS sequence"/>
</dbReference>
<keyword evidence="7" id="KW-0326">Glycosidase</keyword>
<dbReference type="Pfam" id="PF01048">
    <property type="entry name" value="PNP_UDP_1"/>
    <property type="match status" value="1"/>
</dbReference>
<dbReference type="NCBIfam" id="TIGR01704">
    <property type="entry name" value="MTA_SAH-Nsdase"/>
    <property type="match status" value="1"/>
</dbReference>
<name>A0A523UQV6_UNCT6</name>
<evidence type="ECO:0000256" key="3">
    <source>
        <dbReference type="ARBA" id="ARBA00022605"/>
    </source>
</evidence>
<dbReference type="InterPro" id="IPR035994">
    <property type="entry name" value="Nucleoside_phosphorylase_sf"/>
</dbReference>